<keyword evidence="2" id="KW-1133">Transmembrane helix</keyword>
<name>A0A099U1M0_9HELI</name>
<reference evidence="3 6" key="2">
    <citation type="submission" date="2018-06" db="EMBL/GenBank/DDBJ databases">
        <authorList>
            <consortium name="Pathogen Informatics"/>
            <person name="Doyle S."/>
        </authorList>
    </citation>
    <scope>NUCLEOTIDE SEQUENCE [LARGE SCALE GENOMIC DNA]</scope>
    <source>
        <strain evidence="3 6">NCTC12714</strain>
    </source>
</reference>
<dbReference type="Proteomes" id="UP000255139">
    <property type="component" value="Unassembled WGS sequence"/>
</dbReference>
<reference evidence="4 5" key="1">
    <citation type="journal article" date="2014" name="Genome Announc.">
        <title>Draft genome sequences of eight enterohepatic helicobacter species isolated from both laboratory and wild rodents.</title>
        <authorList>
            <person name="Sheh A."/>
            <person name="Shen Z."/>
            <person name="Fox J.G."/>
        </authorList>
    </citation>
    <scope>NUCLEOTIDE SEQUENCE [LARGE SCALE GENOMIC DNA]</scope>
    <source>
        <strain evidence="4 5">ST1</strain>
    </source>
</reference>
<sequence length="86" mass="10055">MRFLKFTLRRADILLIPIAAVSIFGIQYYTIQNSAINHQEKLEKRLEKLSKKCQTGEQEACNEYTLVLNKALEVELEKQKNNQNNK</sequence>
<keyword evidence="6" id="KW-1185">Reference proteome</keyword>
<organism evidence="3 6">
    <name type="scientific">Helicobacter muridarum</name>
    <dbReference type="NCBI Taxonomy" id="216"/>
    <lineage>
        <taxon>Bacteria</taxon>
        <taxon>Pseudomonadati</taxon>
        <taxon>Campylobacterota</taxon>
        <taxon>Epsilonproteobacteria</taxon>
        <taxon>Campylobacterales</taxon>
        <taxon>Helicobacteraceae</taxon>
        <taxon>Helicobacter</taxon>
    </lineage>
</organism>
<evidence type="ECO:0000313" key="5">
    <source>
        <dbReference type="Proteomes" id="UP000029922"/>
    </source>
</evidence>
<protein>
    <submittedName>
        <fullName evidence="3">Uncharacterized protein</fullName>
    </submittedName>
</protein>
<accession>A0A099U1M0</accession>
<feature type="coiled-coil region" evidence="1">
    <location>
        <begin position="32"/>
        <end position="59"/>
    </location>
</feature>
<keyword evidence="2" id="KW-0472">Membrane</keyword>
<evidence type="ECO:0000256" key="2">
    <source>
        <dbReference type="SAM" id="Phobius"/>
    </source>
</evidence>
<feature type="transmembrane region" description="Helical" evidence="2">
    <location>
        <begin position="12"/>
        <end position="31"/>
    </location>
</feature>
<keyword evidence="2" id="KW-0812">Transmembrane</keyword>
<proteinExistence type="predicted"/>
<dbReference type="RefSeq" id="WP_034556859.1">
    <property type="nucleotide sequence ID" value="NZ_FZML01000038.1"/>
</dbReference>
<evidence type="ECO:0000313" key="6">
    <source>
        <dbReference type="Proteomes" id="UP000255139"/>
    </source>
</evidence>
<gene>
    <name evidence="4" type="ORF">LS73_005650</name>
    <name evidence="3" type="ORF">NCTC12714_01833</name>
</gene>
<evidence type="ECO:0000313" key="3">
    <source>
        <dbReference type="EMBL" id="STQ87021.1"/>
    </source>
</evidence>
<dbReference type="EMBL" id="JRPD02000010">
    <property type="protein sequence ID" value="TLE00171.1"/>
    <property type="molecule type" value="Genomic_DNA"/>
</dbReference>
<dbReference type="EMBL" id="UGJE01000002">
    <property type="protein sequence ID" value="STQ87021.1"/>
    <property type="molecule type" value="Genomic_DNA"/>
</dbReference>
<dbReference type="AlphaFoldDB" id="A0A099U1M0"/>
<dbReference type="OrthoDB" id="5329297at2"/>
<evidence type="ECO:0000313" key="4">
    <source>
        <dbReference type="EMBL" id="TLE00171.1"/>
    </source>
</evidence>
<evidence type="ECO:0000256" key="1">
    <source>
        <dbReference type="SAM" id="Coils"/>
    </source>
</evidence>
<keyword evidence="1" id="KW-0175">Coiled coil</keyword>
<dbReference type="Proteomes" id="UP000029922">
    <property type="component" value="Unassembled WGS sequence"/>
</dbReference>